<keyword evidence="2" id="KW-1185">Reference proteome</keyword>
<reference evidence="2" key="1">
    <citation type="submission" date="2016-11" db="EMBL/GenBank/DDBJ databases">
        <title>Actinomyces gypaetusis sp. nov. isolated from Gypaetus barbatus in Qinghai Tibet Plateau China.</title>
        <authorList>
            <person name="Meng X."/>
        </authorList>
    </citation>
    <scope>NUCLEOTIDE SEQUENCE [LARGE SCALE GENOMIC DNA]</scope>
    <source>
        <strain evidence="2">DSM 15383</strain>
    </source>
</reference>
<evidence type="ECO:0000313" key="1">
    <source>
        <dbReference type="EMBL" id="OKL48061.1"/>
    </source>
</evidence>
<name>A0A1Q5PLX4_9ACTO</name>
<gene>
    <name evidence="1" type="ORF">BM477_06225</name>
</gene>
<dbReference type="AlphaFoldDB" id="A0A1Q5PLX4"/>
<evidence type="ECO:0000313" key="2">
    <source>
        <dbReference type="Proteomes" id="UP000186465"/>
    </source>
</evidence>
<comment type="caution">
    <text evidence="1">The sequence shown here is derived from an EMBL/GenBank/DDBJ whole genome shotgun (WGS) entry which is preliminary data.</text>
</comment>
<dbReference type="OrthoDB" id="9816296at2"/>
<dbReference type="EMBL" id="MPDM01000006">
    <property type="protein sequence ID" value="OKL48061.1"/>
    <property type="molecule type" value="Genomic_DNA"/>
</dbReference>
<sequence length="151" mass="16610">MRRSARRLRHGSGASNEIRAAELICEGKTAIPTVTRLTECLEQFLPPTIHATETLQGLIAGFTFCFKDGELVGDPKIHNIMTAEEQKIETWLIELQAQDVELNMGLSQAVQLLKNRVNGVSINLIGKAPSYSMKDAHAALRTAATLVIKEK</sequence>
<dbReference type="RefSeq" id="WP_075361829.1">
    <property type="nucleotide sequence ID" value="NZ_MPDM01000006.1"/>
</dbReference>
<dbReference type="Proteomes" id="UP000186465">
    <property type="component" value="Unassembled WGS sequence"/>
</dbReference>
<evidence type="ECO:0008006" key="3">
    <source>
        <dbReference type="Google" id="ProtNLM"/>
    </source>
</evidence>
<accession>A0A1Q5PLX4</accession>
<proteinExistence type="predicted"/>
<protein>
    <recommendedName>
        <fullName evidence="3">BetI-type transcriptional repressor C-terminal domain-containing protein</fullName>
    </recommendedName>
</protein>
<organism evidence="1 2">
    <name type="scientific">Boudabousia marimammalium</name>
    <dbReference type="NCBI Taxonomy" id="156892"/>
    <lineage>
        <taxon>Bacteria</taxon>
        <taxon>Bacillati</taxon>
        <taxon>Actinomycetota</taxon>
        <taxon>Actinomycetes</taxon>
        <taxon>Actinomycetales</taxon>
        <taxon>Actinomycetaceae</taxon>
        <taxon>Boudabousia</taxon>
    </lineage>
</organism>